<feature type="domain" description="Reverse transcriptase" evidence="4">
    <location>
        <begin position="755"/>
        <end position="1029"/>
    </location>
</feature>
<gene>
    <name evidence="5" type="ORF">O9K51_10525</name>
</gene>
<feature type="compositionally biased region" description="Basic and acidic residues" evidence="3">
    <location>
        <begin position="1617"/>
        <end position="1630"/>
    </location>
</feature>
<reference evidence="5" key="1">
    <citation type="submission" date="2023-01" db="EMBL/GenBank/DDBJ databases">
        <title>The growth and conidiation of Purpureocillium lavendulum are regulated by nitrogen source and histone H3K14 acetylation.</title>
        <authorList>
            <person name="Tang P."/>
            <person name="Han J."/>
            <person name="Zhang C."/>
            <person name="Tang P."/>
            <person name="Qi F."/>
            <person name="Zhang K."/>
            <person name="Liang L."/>
        </authorList>
    </citation>
    <scope>NUCLEOTIDE SEQUENCE</scope>
    <source>
        <strain evidence="5">YMF1.00683</strain>
    </source>
</reference>
<feature type="region of interest" description="Disordered" evidence="3">
    <location>
        <begin position="1583"/>
        <end position="1683"/>
    </location>
</feature>
<keyword evidence="2" id="KW-0496">Mitochondrion</keyword>
<dbReference type="Pfam" id="PF10551">
    <property type="entry name" value="MULE"/>
    <property type="match status" value="1"/>
</dbReference>
<evidence type="ECO:0000256" key="1">
    <source>
        <dbReference type="ARBA" id="ARBA00004173"/>
    </source>
</evidence>
<sequence length="2120" mass="239652">MTFTALSPKAVFDPELHYGDGDDNALYNLFATWPENYFSSLPKPHGNGGVDEPYWELRQSRIFLDDYFRGRGTRRLFTPVVPGPDKLERERLREQAHSDDVEPRTRITVCFRSALDFAQEQAKVDDLLALELAQYCPTLATPQVALGGQYPTSETLLSSSPSALPPLPPPPSTRQQEEYGLSDTGSSSHGASMPIPNPPIPGPAKVSVDALQSHVNEFARENGFGVVRRNGSGSRARKTRYVFQCDRFGEPRTSEGVGLRKRRSRKCGCKWKIVAEALERNGYMWTLRAFADPQHSQHNHDRSMSLSAHPVHRRLTDPAKATIEATSRRVGIRARDIRGIVLQKHLGTHYTRKDIYNARALLRREKLGGLGPTAALIKLFDERGVPYIVKWSAAEPDRLVGLVWTFPYCLRMWKRFPEIMSFDNTYNTNRFKLPLFQVTGQTCLKSVYNAVFGLIDNERREGFQFLTQAVRELIERHGIPLPDVVITDYDQAMKEALDSQFPDSQQQLCIHHINANVLLNAKRKWKNAKESEESDGGGSSCSEQTHVALTSRDMEAVLAVERQDNPLAQGNHSAPVPHNYRGVLELWRFVVFAETKEEHEKAWAHLCDEFNDQQAILMYLYRTYLPIGAQWAQCFIKRHRNFGVRVTSGTEASNNNVKSYLLNGMSNLYSLVEAIEAMLSDQERDFIDACAQDEVLTSAQRGAAVPMPDITPGEVERQLFAAKSWKAPGDDGLPVVVWKQLWPSVKHQVVALFRASLEQGTLPEQWRHAKIIPLKKPDKPDYAVAKAWRPISLLSTLGKVLESVVAERISHAVETYVLLPTNHFGARKQRSAEQALMLLQEQIYAAWRGRRILSLVSFDVKGAYNGVCKARLIQRMRARGLPEGLLRWVEAFCSNRTATLQVNGQSTDARILPQAGLPQGSPLSPILFLFFNADLVQQQIDCHGGSLAFVDDYTAWVTGPTAQSNRTGIEAIINRALDWERRSGATFEAEKTSIIHFTRKAFKFDTHAFVIKRRTVEPKRHVKVLGMVMDSSLKYKEHMARASAKGLEAAMELQRLRGLMPATARQLFTAMVTPVVDYASNVWMHACRYKRVGPINRVQRVGAQAIVGTFMTVATSIAEAEANIPSAQERFWRRAVKMWTDLHTLPTTNPLRNATKSIRKFKRFCRSPFYELATALNDIPVDELETINPFSLAPWAERIRTITDNDNAATGTEATAGGVMHVAVSSSARNGLVGSGAVIELSPTSGQGRGLERLSFTLGLRTEQNPFSGELAAIAQALRCLPEMRNRSVEVLTSNKAAVLTLRNPRQQSGQQYVDSIHETIGALRDQGNAVIITWVPVISEHELLRLAKDEARDATREGATPAARFPRTRSTTLGIARAKQRADNKIPSNIGDFIHTTKANIYYIRKRFARFCHEKKHGCWKGAIQRNYCDKGLIMTFLLWICETYLQPRRRPAKKKTINQYWRDFKMLYRRCNKGRVVNANDCQEIRKYVDGTLKEEFHLDDQPKSKPVMGVDDLLLGLTHHWSRDRSVFPTEDDRLDLSAIMLFQAYTACRPAELVDGTKSRAGRDPMIDDLEAEDFVPAKSDSAHAIQSPEGVKYGARTRNTRRKLGATGLAGRRWEEDGFKSDRGSESAYNSESVDASSVDTSDKEYSDDDPENAVTHEHKSPEPTPALSEPHDDEEPVRKHKALCYEDIVLWIVQDPNKAGRDGLAMEVLFRHHKGADKKPKPWLGARVAVLYFQHTQASTEGWVKSDTDPMKYSAYAFYLDRIGSDLGSEEKWTSYCLRRGHANALLTVAPNPVVDQVMRHDPLTGCLQNAYLNHRVGFNTQDAFLERDPSADGLTRAFTHMSIRCNPEVPKEVPKSELDNLEPDPDVVELTKQVKRMAIQIRQEFGFIKNAPKEVKQEYEQLRRDLKSADKAFRDDMTKVFQNEYRRRMHNAELERQLSGVAIEEHTEPSVQHALEERTQLQALLCDFNTYMSLKDITDRKVRAVDLMVCLASRREVRTARPTPPLCEIGDSHASSPDPEPLPKTEEIPLVLGKTQCIYCVGDEQLPYVVRMRTFNRVSHMMDHVENVHLRHEKARPRLVCRHPQCSQLGDFLTSLDHFKNHVQTMHGVKLRK</sequence>
<dbReference type="PANTHER" id="PTHR37535">
    <property type="entry name" value="FLUG DOMAIN PROTEIN"/>
    <property type="match status" value="1"/>
</dbReference>
<feature type="compositionally biased region" description="Pro residues" evidence="3">
    <location>
        <begin position="163"/>
        <end position="172"/>
    </location>
</feature>
<feature type="compositionally biased region" description="Polar residues" evidence="3">
    <location>
        <begin position="1632"/>
        <end position="1645"/>
    </location>
</feature>
<dbReference type="GO" id="GO:0005739">
    <property type="term" value="C:mitochondrion"/>
    <property type="evidence" value="ECO:0007669"/>
    <property type="project" value="UniProtKB-SubCell"/>
</dbReference>
<feature type="compositionally biased region" description="Low complexity" evidence="3">
    <location>
        <begin position="151"/>
        <end position="162"/>
    </location>
</feature>
<name>A0AB34FCP9_9HYPO</name>
<dbReference type="Proteomes" id="UP001163105">
    <property type="component" value="Unassembled WGS sequence"/>
</dbReference>
<dbReference type="SUPFAM" id="SSF56672">
    <property type="entry name" value="DNA/RNA polymerases"/>
    <property type="match status" value="1"/>
</dbReference>
<feature type="region of interest" description="Disordered" evidence="3">
    <location>
        <begin position="151"/>
        <end position="205"/>
    </location>
</feature>
<evidence type="ECO:0000256" key="3">
    <source>
        <dbReference type="SAM" id="MobiDB-lite"/>
    </source>
</evidence>
<dbReference type="PANTHER" id="PTHR37535:SF4">
    <property type="entry name" value="FLUG DOMAIN-CONTAINING PROTEIN"/>
    <property type="match status" value="1"/>
</dbReference>
<dbReference type="Gene3D" id="3.30.420.10">
    <property type="entry name" value="Ribonuclease H-like superfamily/Ribonuclease H"/>
    <property type="match status" value="1"/>
</dbReference>
<accession>A0AB34FCP9</accession>
<dbReference type="InterPro" id="IPR000477">
    <property type="entry name" value="RT_dom"/>
</dbReference>
<dbReference type="Pfam" id="PF00078">
    <property type="entry name" value="RVT_1"/>
    <property type="match status" value="1"/>
</dbReference>
<dbReference type="PROSITE" id="PS50878">
    <property type="entry name" value="RT_POL"/>
    <property type="match status" value="1"/>
</dbReference>
<comment type="subcellular location">
    <subcellularLocation>
        <location evidence="1">Mitochondrion</location>
    </subcellularLocation>
</comment>
<dbReference type="EMBL" id="JAQHRD010000015">
    <property type="protein sequence ID" value="KAJ6436988.1"/>
    <property type="molecule type" value="Genomic_DNA"/>
</dbReference>
<dbReference type="InterPro" id="IPR036397">
    <property type="entry name" value="RNaseH_sf"/>
</dbReference>
<evidence type="ECO:0000256" key="2">
    <source>
        <dbReference type="ARBA" id="ARBA00023128"/>
    </source>
</evidence>
<dbReference type="GO" id="GO:0003676">
    <property type="term" value="F:nucleic acid binding"/>
    <property type="evidence" value="ECO:0007669"/>
    <property type="project" value="InterPro"/>
</dbReference>
<dbReference type="Pfam" id="PF11917">
    <property type="entry name" value="DUF3435"/>
    <property type="match status" value="1"/>
</dbReference>
<dbReference type="CDD" id="cd01650">
    <property type="entry name" value="RT_nLTR_like"/>
    <property type="match status" value="1"/>
</dbReference>
<organism evidence="5 6">
    <name type="scientific">Purpureocillium lavendulum</name>
    <dbReference type="NCBI Taxonomy" id="1247861"/>
    <lineage>
        <taxon>Eukaryota</taxon>
        <taxon>Fungi</taxon>
        <taxon>Dikarya</taxon>
        <taxon>Ascomycota</taxon>
        <taxon>Pezizomycotina</taxon>
        <taxon>Sordariomycetes</taxon>
        <taxon>Hypocreomycetidae</taxon>
        <taxon>Hypocreales</taxon>
        <taxon>Ophiocordycipitaceae</taxon>
        <taxon>Purpureocillium</taxon>
    </lineage>
</organism>
<feature type="region of interest" description="Disordered" evidence="3">
    <location>
        <begin position="2009"/>
        <end position="2031"/>
    </location>
</feature>
<dbReference type="InterPro" id="IPR018289">
    <property type="entry name" value="MULE_transposase_dom"/>
</dbReference>
<dbReference type="InterPro" id="IPR021842">
    <property type="entry name" value="DUF3435"/>
</dbReference>
<dbReference type="InterPro" id="IPR043502">
    <property type="entry name" value="DNA/RNA_pol_sf"/>
</dbReference>
<protein>
    <submittedName>
        <fullName evidence="5">Transposase</fullName>
    </submittedName>
</protein>
<proteinExistence type="predicted"/>
<evidence type="ECO:0000313" key="6">
    <source>
        <dbReference type="Proteomes" id="UP001163105"/>
    </source>
</evidence>
<evidence type="ECO:0000259" key="4">
    <source>
        <dbReference type="PROSITE" id="PS50878"/>
    </source>
</evidence>
<keyword evidence="6" id="KW-1185">Reference proteome</keyword>
<comment type="caution">
    <text evidence="5">The sequence shown here is derived from an EMBL/GenBank/DDBJ whole genome shotgun (WGS) entry which is preliminary data.</text>
</comment>
<evidence type="ECO:0000313" key="5">
    <source>
        <dbReference type="EMBL" id="KAJ6436988.1"/>
    </source>
</evidence>